<dbReference type="AlphaFoldDB" id="Q5L5Z5"/>
<accession>Q5L5Z5</accession>
<dbReference type="RefSeq" id="WP_011097108.1">
    <property type="nucleotide sequence ID" value="NC_004552.2"/>
</dbReference>
<keyword evidence="1" id="KW-0812">Transmembrane</keyword>
<keyword evidence="1" id="KW-1133">Transmembrane helix</keyword>
<evidence type="ECO:0000256" key="1">
    <source>
        <dbReference type="SAM" id="Phobius"/>
    </source>
</evidence>
<dbReference type="KEGG" id="cab:CAB484"/>
<dbReference type="NCBIfam" id="NF047333">
    <property type="entry name" value="Chlam_inc_CT214"/>
    <property type="match status" value="1"/>
</dbReference>
<reference evidence="2 3" key="1">
    <citation type="journal article" date="2005" name="Genome Res.">
        <title>The Chlamydophila abortus genome sequence reveals an array of variable proteins that contribute to interspecies variation.</title>
        <authorList>
            <person name="Thomson N.R."/>
            <person name="Yeats C."/>
            <person name="Bell K."/>
            <person name="Holden M.T.G."/>
            <person name="Bentley S.D."/>
            <person name="Livingstone M."/>
            <person name="Cerdeno-Tarraga A.M."/>
            <person name="Harris B."/>
            <person name="Doggett J."/>
            <person name="Ormond D."/>
            <person name="Mungal K."/>
            <person name="Clarke K."/>
            <person name="Feltwell T."/>
            <person name="Hance Z."/>
            <person name="Sanders M."/>
            <person name="Quail M.A."/>
            <person name="Price C."/>
            <person name="Parkhill J."/>
            <person name="Longbottom D."/>
        </authorList>
    </citation>
    <scope>NUCLEOTIDE SEQUENCE [LARGE SCALE GENOMIC DNA]</scope>
    <source>
        <strain evidence="3">DSM 27085 / S26/3</strain>
    </source>
</reference>
<dbReference type="Proteomes" id="UP000001012">
    <property type="component" value="Chromosome"/>
</dbReference>
<dbReference type="EMBL" id="CR848038">
    <property type="protein sequence ID" value="CAH63936.1"/>
    <property type="molecule type" value="Genomic_DNA"/>
</dbReference>
<protein>
    <submittedName>
        <fullName evidence="2">Exported protein</fullName>
    </submittedName>
</protein>
<gene>
    <name evidence="2" type="ordered locus">CAB484</name>
</gene>
<proteinExistence type="predicted"/>
<dbReference type="OrthoDB" id="17117at2"/>
<feature type="transmembrane region" description="Helical" evidence="1">
    <location>
        <begin position="28"/>
        <end position="51"/>
    </location>
</feature>
<keyword evidence="3" id="KW-1185">Reference proteome</keyword>
<name>Q5L5Z5_CHLAB</name>
<dbReference type="HOGENOM" id="CLU_579643_0_0_0"/>
<organism evidence="2 3">
    <name type="scientific">Chlamydia abortus (strain DSM 27085 / S26/3)</name>
    <name type="common">Chlamydophila abortus</name>
    <dbReference type="NCBI Taxonomy" id="218497"/>
    <lineage>
        <taxon>Bacteria</taxon>
        <taxon>Pseudomonadati</taxon>
        <taxon>Chlamydiota</taxon>
        <taxon>Chlamydiia</taxon>
        <taxon>Chlamydiales</taxon>
        <taxon>Chlamydiaceae</taxon>
        <taxon>Chlamydia/Chlamydophila group</taxon>
        <taxon>Chlamydia</taxon>
    </lineage>
</organism>
<evidence type="ECO:0000313" key="2">
    <source>
        <dbReference type="EMBL" id="CAH63936.1"/>
    </source>
</evidence>
<evidence type="ECO:0000313" key="3">
    <source>
        <dbReference type="Proteomes" id="UP000001012"/>
    </source>
</evidence>
<keyword evidence="1" id="KW-0472">Membrane</keyword>
<sequence>MVIVFSIIVVLGILGVVLVGSNVLTSSIALICFSSTITAVCLIGLVLVFILNAERRIFPKILLPNEIEFSEDEQTFLHTLLNLTVPEEVQETEIPTLSVGTPERVFITGTFYRDNPSYRDKITERVENLQVSFIHFAKTFTNAIMHCGRESGNLIQGIVREINDLFIPSFRSRDQETSLCYCLQMWSELLMRHSFIDFIVLILEKPEINNFLLKKFIDVAESWNANHGNTTYLSAALQTFNLWLYGLYVGEPCIEMLEGYNPQLLTTEDRAYLEEGNFIQLIFSRAEPELRIRFADCLDTSVHALAARKCHTIQNGMNSDEYVQNDPSLRALIDNLNLRMTFCLNLPLCSSWKFRFALARNLKGIYDLNQFIMENYYSLIANPFLLIGLLHSHSKYQSFIQGLLTKAMPIGSWKSLLEPMIAGLFAVGIANERELHVMANHLGLSFRDLISVISSNRFLEVLFPHLFAELS</sequence>